<feature type="transmembrane region" description="Helical" evidence="5">
    <location>
        <begin position="356"/>
        <end position="376"/>
    </location>
</feature>
<dbReference type="OrthoDB" id="194139at2759"/>
<dbReference type="PANTHER" id="PTHR23507:SF1">
    <property type="entry name" value="FI18259P1-RELATED"/>
    <property type="match status" value="1"/>
</dbReference>
<feature type="transmembrane region" description="Helical" evidence="5">
    <location>
        <begin position="257"/>
        <end position="280"/>
    </location>
</feature>
<keyword evidence="8" id="KW-1185">Reference proteome</keyword>
<dbReference type="SUPFAM" id="SSF103473">
    <property type="entry name" value="MFS general substrate transporter"/>
    <property type="match status" value="1"/>
</dbReference>
<evidence type="ECO:0000256" key="4">
    <source>
        <dbReference type="ARBA" id="ARBA00023136"/>
    </source>
</evidence>
<feature type="transmembrane region" description="Helical" evidence="5">
    <location>
        <begin position="388"/>
        <end position="413"/>
    </location>
</feature>
<evidence type="ECO:0000256" key="6">
    <source>
        <dbReference type="SAM" id="SignalP"/>
    </source>
</evidence>
<evidence type="ECO:0000256" key="5">
    <source>
        <dbReference type="SAM" id="Phobius"/>
    </source>
</evidence>
<reference evidence="8" key="1">
    <citation type="journal article" date="2017" name="Genome Biol.">
        <title>Comparative genomics reveals high biological diversity and specific adaptations in the industrially and medically important fungal genus Aspergillus.</title>
        <authorList>
            <person name="de Vries R.P."/>
            <person name="Riley R."/>
            <person name="Wiebenga A."/>
            <person name="Aguilar-Osorio G."/>
            <person name="Amillis S."/>
            <person name="Uchima C.A."/>
            <person name="Anderluh G."/>
            <person name="Asadollahi M."/>
            <person name="Askin M."/>
            <person name="Barry K."/>
            <person name="Battaglia E."/>
            <person name="Bayram O."/>
            <person name="Benocci T."/>
            <person name="Braus-Stromeyer S.A."/>
            <person name="Caldana C."/>
            <person name="Canovas D."/>
            <person name="Cerqueira G.C."/>
            <person name="Chen F."/>
            <person name="Chen W."/>
            <person name="Choi C."/>
            <person name="Clum A."/>
            <person name="Dos Santos R.A."/>
            <person name="Damasio A.R."/>
            <person name="Diallinas G."/>
            <person name="Emri T."/>
            <person name="Fekete E."/>
            <person name="Flipphi M."/>
            <person name="Freyberg S."/>
            <person name="Gallo A."/>
            <person name="Gournas C."/>
            <person name="Habgood R."/>
            <person name="Hainaut M."/>
            <person name="Harispe M.L."/>
            <person name="Henrissat B."/>
            <person name="Hilden K.S."/>
            <person name="Hope R."/>
            <person name="Hossain A."/>
            <person name="Karabika E."/>
            <person name="Karaffa L."/>
            <person name="Karanyi Z."/>
            <person name="Krasevec N."/>
            <person name="Kuo A."/>
            <person name="Kusch H."/>
            <person name="LaButti K."/>
            <person name="Lagendijk E.L."/>
            <person name="Lapidus A."/>
            <person name="Levasseur A."/>
            <person name="Lindquist E."/>
            <person name="Lipzen A."/>
            <person name="Logrieco A.F."/>
            <person name="MacCabe A."/>
            <person name="Maekelae M.R."/>
            <person name="Malavazi I."/>
            <person name="Melin P."/>
            <person name="Meyer V."/>
            <person name="Mielnichuk N."/>
            <person name="Miskei M."/>
            <person name="Molnar A.P."/>
            <person name="Mule G."/>
            <person name="Ngan C.Y."/>
            <person name="Orejas M."/>
            <person name="Orosz E."/>
            <person name="Ouedraogo J.P."/>
            <person name="Overkamp K.M."/>
            <person name="Park H.-S."/>
            <person name="Perrone G."/>
            <person name="Piumi F."/>
            <person name="Punt P.J."/>
            <person name="Ram A.F."/>
            <person name="Ramon A."/>
            <person name="Rauscher S."/>
            <person name="Record E."/>
            <person name="Riano-Pachon D.M."/>
            <person name="Robert V."/>
            <person name="Roehrig J."/>
            <person name="Ruller R."/>
            <person name="Salamov A."/>
            <person name="Salih N.S."/>
            <person name="Samson R.A."/>
            <person name="Sandor E."/>
            <person name="Sanguinetti M."/>
            <person name="Schuetze T."/>
            <person name="Sepcic K."/>
            <person name="Shelest E."/>
            <person name="Sherlock G."/>
            <person name="Sophianopoulou V."/>
            <person name="Squina F.M."/>
            <person name="Sun H."/>
            <person name="Susca A."/>
            <person name="Todd R.B."/>
            <person name="Tsang A."/>
            <person name="Unkles S.E."/>
            <person name="van de Wiele N."/>
            <person name="van Rossen-Uffink D."/>
            <person name="Oliveira J.V."/>
            <person name="Vesth T.C."/>
            <person name="Visser J."/>
            <person name="Yu J.-H."/>
            <person name="Zhou M."/>
            <person name="Andersen M.R."/>
            <person name="Archer D.B."/>
            <person name="Baker S.E."/>
            <person name="Benoit I."/>
            <person name="Brakhage A.A."/>
            <person name="Braus G.H."/>
            <person name="Fischer R."/>
            <person name="Frisvad J.C."/>
            <person name="Goldman G.H."/>
            <person name="Houbraken J."/>
            <person name="Oakley B."/>
            <person name="Pocsi I."/>
            <person name="Scazzocchio C."/>
            <person name="Seiboth B."/>
            <person name="vanKuyk P.A."/>
            <person name="Wortman J."/>
            <person name="Dyer P.S."/>
            <person name="Grigoriev I.V."/>
        </authorList>
    </citation>
    <scope>NUCLEOTIDE SEQUENCE [LARGE SCALE GENOMIC DNA]</scope>
    <source>
        <strain evidence="8">ITEM 5010</strain>
    </source>
</reference>
<feature type="transmembrane region" description="Helical" evidence="5">
    <location>
        <begin position="286"/>
        <end position="310"/>
    </location>
</feature>
<feature type="transmembrane region" description="Helical" evidence="5">
    <location>
        <begin position="185"/>
        <end position="205"/>
    </location>
</feature>
<feature type="transmembrane region" description="Helical" evidence="5">
    <location>
        <begin position="157"/>
        <end position="179"/>
    </location>
</feature>
<evidence type="ECO:0000313" key="7">
    <source>
        <dbReference type="EMBL" id="OOF93618.1"/>
    </source>
</evidence>
<evidence type="ECO:0000256" key="1">
    <source>
        <dbReference type="ARBA" id="ARBA00004141"/>
    </source>
</evidence>
<keyword evidence="2 5" id="KW-0812">Transmembrane</keyword>
<keyword evidence="6" id="KW-0732">Signal</keyword>
<gene>
    <name evidence="7" type="ORF">ASPCADRAFT_398594</name>
</gene>
<evidence type="ECO:0008006" key="9">
    <source>
        <dbReference type="Google" id="ProtNLM"/>
    </source>
</evidence>
<dbReference type="Proteomes" id="UP000188318">
    <property type="component" value="Unassembled WGS sequence"/>
</dbReference>
<dbReference type="GO" id="GO:0022857">
    <property type="term" value="F:transmembrane transporter activity"/>
    <property type="evidence" value="ECO:0007669"/>
    <property type="project" value="InterPro"/>
</dbReference>
<dbReference type="Pfam" id="PF07690">
    <property type="entry name" value="MFS_1"/>
    <property type="match status" value="1"/>
</dbReference>
<dbReference type="STRING" id="602072.A0A1R3RGL4"/>
<feature type="transmembrane region" description="Helical" evidence="5">
    <location>
        <begin position="104"/>
        <end position="125"/>
    </location>
</feature>
<dbReference type="GO" id="GO:0016020">
    <property type="term" value="C:membrane"/>
    <property type="evidence" value="ECO:0007669"/>
    <property type="project" value="UniProtKB-SubCell"/>
</dbReference>
<dbReference type="InterPro" id="IPR011701">
    <property type="entry name" value="MFS"/>
</dbReference>
<proteinExistence type="predicted"/>
<evidence type="ECO:0000256" key="2">
    <source>
        <dbReference type="ARBA" id="ARBA00022692"/>
    </source>
</evidence>
<dbReference type="PANTHER" id="PTHR23507">
    <property type="entry name" value="ZGC:174356"/>
    <property type="match status" value="1"/>
</dbReference>
<feature type="transmembrane region" description="Helical" evidence="5">
    <location>
        <begin position="331"/>
        <end position="350"/>
    </location>
</feature>
<keyword evidence="4 5" id="KW-0472">Membrane</keyword>
<keyword evidence="3 5" id="KW-1133">Transmembrane helix</keyword>
<evidence type="ECO:0000313" key="8">
    <source>
        <dbReference type="Proteomes" id="UP000188318"/>
    </source>
</evidence>
<dbReference type="VEuPathDB" id="FungiDB:ASPCADRAFT_398594"/>
<dbReference type="AlphaFoldDB" id="A0A1R3RGL4"/>
<evidence type="ECO:0000256" key="3">
    <source>
        <dbReference type="ARBA" id="ARBA00022989"/>
    </source>
</evidence>
<comment type="subcellular location">
    <subcellularLocation>
        <location evidence="1">Membrane</location>
        <topology evidence="1">Multi-pass membrane protein</topology>
    </subcellularLocation>
</comment>
<dbReference type="Gene3D" id="1.20.1250.20">
    <property type="entry name" value="MFS general substrate transporter like domains"/>
    <property type="match status" value="1"/>
</dbReference>
<feature type="transmembrane region" description="Helical" evidence="5">
    <location>
        <begin position="425"/>
        <end position="445"/>
    </location>
</feature>
<organism evidence="7 8">
    <name type="scientific">Aspergillus carbonarius (strain ITEM 5010)</name>
    <dbReference type="NCBI Taxonomy" id="602072"/>
    <lineage>
        <taxon>Eukaryota</taxon>
        <taxon>Fungi</taxon>
        <taxon>Dikarya</taxon>
        <taxon>Ascomycota</taxon>
        <taxon>Pezizomycotina</taxon>
        <taxon>Eurotiomycetes</taxon>
        <taxon>Eurotiomycetidae</taxon>
        <taxon>Eurotiales</taxon>
        <taxon>Aspergillaceae</taxon>
        <taxon>Aspergillus</taxon>
        <taxon>Aspergillus subgen. Circumdati</taxon>
    </lineage>
</organism>
<dbReference type="EMBL" id="KV907504">
    <property type="protein sequence ID" value="OOF93618.1"/>
    <property type="molecule type" value="Genomic_DNA"/>
</dbReference>
<feature type="signal peptide" evidence="6">
    <location>
        <begin position="1"/>
        <end position="32"/>
    </location>
</feature>
<accession>A0A1R3RGL4</accession>
<dbReference type="InterPro" id="IPR036259">
    <property type="entry name" value="MFS_trans_sf"/>
</dbReference>
<sequence>MPLLGPSKLPDRSSRWRLLALICFVVLVQDFAEYIARAPQTEIWLAIVARRFCPGVEDGSGCMDHVQSEVAFLEGWKDTLEQVPGILFAVPYGVLADRIGRRPVLLLCAVGFTLSDVWVKIVCWFSDQLPLRLIWLAPIAEVVGGGTQVATSIMTTAFLYVSATALLSEILATPLGTLLMTKNVWLPYILSSVGTAGGGLLLLFLPETLPQKPPASPGRSSSEGEADKRNIQDRVRAGVHELRRSTAVIQRHRSVQLFLFVFFAAYLGRQVMKVLLLFAANRFHWTIAQASFLISVRGFTNLLLLVVILPGLSRWLLRRWQMTPLSKDTKLALTSSACLCVGCLLIAVSVHPAGAVLGLVVFALGSAMHLLARRIITSLVDAHHLGTLYTAIAVMQGIGVVVAGPTMAMAYGWGLTQGGVWTGAPFLLVAGLFGAAGMAILLGSWENGRGDLESMSEDATG</sequence>
<feature type="chain" id="PRO_5010298162" description="Major facilitator superfamily (MFS) profile domain-containing protein" evidence="6">
    <location>
        <begin position="33"/>
        <end position="461"/>
    </location>
</feature>
<dbReference type="OMA" id="AVWHIRL"/>
<protein>
    <recommendedName>
        <fullName evidence="9">Major facilitator superfamily (MFS) profile domain-containing protein</fullName>
    </recommendedName>
</protein>
<name>A0A1R3RGL4_ASPC5</name>